<comment type="function">
    <text evidence="1 15 17">Specifically methylates guanosine-37 in various tRNAs.</text>
</comment>
<evidence type="ECO:0000256" key="10">
    <source>
        <dbReference type="ARBA" id="ARBA00022691"/>
    </source>
</evidence>
<dbReference type="Pfam" id="PF01746">
    <property type="entry name" value="tRNA_m1G_MT"/>
    <property type="match status" value="1"/>
</dbReference>
<evidence type="ECO:0000256" key="4">
    <source>
        <dbReference type="ARBA" id="ARBA00011738"/>
    </source>
</evidence>
<keyword evidence="10 15" id="KW-0949">S-adenosyl-L-methionine</keyword>
<proteinExistence type="inferred from homology"/>
<evidence type="ECO:0000313" key="19">
    <source>
        <dbReference type="EMBL" id="HIV08771.1"/>
    </source>
</evidence>
<evidence type="ECO:0000256" key="6">
    <source>
        <dbReference type="ARBA" id="ARBA00014679"/>
    </source>
</evidence>
<name>A0A9D1T2A2_9BACT</name>
<evidence type="ECO:0000256" key="2">
    <source>
        <dbReference type="ARBA" id="ARBA00004496"/>
    </source>
</evidence>
<dbReference type="GO" id="GO:0052906">
    <property type="term" value="F:tRNA (guanine(37)-N1)-methyltransferase activity"/>
    <property type="evidence" value="ECO:0007669"/>
    <property type="project" value="UniProtKB-UniRule"/>
</dbReference>
<sequence>MRIDVVTIFPGMLQGFFGQSILRRAAAMGAADIRAVDLRDFAHDARGTLDDKPYGGGAGMLMKPEPLFEAVESLRRPGTRVIAMSPQGRPFRQETARRLAQESHLVFLCGHYEGIDERVLEILADEQLSIGDYVLTNGALPAAVVTDAVVRLLPGVLGGGEEATEHESFEEDGLLEQAQYTRPPVWRGQAVPPALLRGDHAQAARWRKNQMLDRTARHRPDLKQR</sequence>
<evidence type="ECO:0000256" key="15">
    <source>
        <dbReference type="HAMAP-Rule" id="MF_00605"/>
    </source>
</evidence>
<dbReference type="Gene3D" id="1.10.1270.20">
    <property type="entry name" value="tRNA(m1g37)methyltransferase, domain 2"/>
    <property type="match status" value="1"/>
</dbReference>
<evidence type="ECO:0000256" key="5">
    <source>
        <dbReference type="ARBA" id="ARBA00012807"/>
    </source>
</evidence>
<feature type="binding site" evidence="15 16">
    <location>
        <position position="110"/>
    </location>
    <ligand>
        <name>S-adenosyl-L-methionine</name>
        <dbReference type="ChEBI" id="CHEBI:59789"/>
    </ligand>
</feature>
<keyword evidence="9 15" id="KW-0808">Transferase</keyword>
<feature type="domain" description="tRNA methyltransferase TRMD/TRM10-type" evidence="18">
    <location>
        <begin position="1"/>
        <end position="224"/>
    </location>
</feature>
<evidence type="ECO:0000256" key="12">
    <source>
        <dbReference type="ARBA" id="ARBA00029736"/>
    </source>
</evidence>
<keyword evidence="11 15" id="KW-0819">tRNA processing</keyword>
<dbReference type="InterPro" id="IPR002649">
    <property type="entry name" value="tRNA_m1G_MeTrfase_TrmD"/>
</dbReference>
<dbReference type="PIRSF" id="PIRSF000386">
    <property type="entry name" value="tRNA_mtase"/>
    <property type="match status" value="1"/>
</dbReference>
<evidence type="ECO:0000256" key="8">
    <source>
        <dbReference type="ARBA" id="ARBA00022603"/>
    </source>
</evidence>
<evidence type="ECO:0000256" key="16">
    <source>
        <dbReference type="PIRSR" id="PIRSR000386-1"/>
    </source>
</evidence>
<dbReference type="PANTHER" id="PTHR46417">
    <property type="entry name" value="TRNA (GUANINE-N(1)-)-METHYLTRANSFERASE"/>
    <property type="match status" value="1"/>
</dbReference>
<evidence type="ECO:0000313" key="20">
    <source>
        <dbReference type="Proteomes" id="UP000886845"/>
    </source>
</evidence>
<evidence type="ECO:0000256" key="9">
    <source>
        <dbReference type="ARBA" id="ARBA00022679"/>
    </source>
</evidence>
<dbReference type="SUPFAM" id="SSF75217">
    <property type="entry name" value="alpha/beta knot"/>
    <property type="match status" value="1"/>
</dbReference>
<keyword evidence="8 15" id="KW-0489">Methyltransferase</keyword>
<dbReference type="InterPro" id="IPR023148">
    <property type="entry name" value="tRNA_m1G_MeTrfase_C_sf"/>
</dbReference>
<dbReference type="InterPro" id="IPR029028">
    <property type="entry name" value="Alpha/beta_knot_MTases"/>
</dbReference>
<evidence type="ECO:0000259" key="18">
    <source>
        <dbReference type="Pfam" id="PF01746"/>
    </source>
</evidence>
<evidence type="ECO:0000256" key="13">
    <source>
        <dbReference type="ARBA" id="ARBA00033392"/>
    </source>
</evidence>
<dbReference type="NCBIfam" id="NF000648">
    <property type="entry name" value="PRK00026.1"/>
    <property type="match status" value="1"/>
</dbReference>
<evidence type="ECO:0000256" key="7">
    <source>
        <dbReference type="ARBA" id="ARBA00022490"/>
    </source>
</evidence>
<dbReference type="GO" id="GO:0002939">
    <property type="term" value="P:tRNA N1-guanine methylation"/>
    <property type="evidence" value="ECO:0007669"/>
    <property type="project" value="TreeGrafter"/>
</dbReference>
<dbReference type="AlphaFoldDB" id="A0A9D1T2A2"/>
<evidence type="ECO:0000256" key="1">
    <source>
        <dbReference type="ARBA" id="ARBA00002634"/>
    </source>
</evidence>
<reference evidence="19" key="2">
    <citation type="journal article" date="2021" name="PeerJ">
        <title>Extensive microbial diversity within the chicken gut microbiome revealed by metagenomics and culture.</title>
        <authorList>
            <person name="Gilroy R."/>
            <person name="Ravi A."/>
            <person name="Getino M."/>
            <person name="Pursley I."/>
            <person name="Horton D.L."/>
            <person name="Alikhan N.F."/>
            <person name="Baker D."/>
            <person name="Gharbi K."/>
            <person name="Hall N."/>
            <person name="Watson M."/>
            <person name="Adriaenssens E.M."/>
            <person name="Foster-Nyarko E."/>
            <person name="Jarju S."/>
            <person name="Secka A."/>
            <person name="Antonio M."/>
            <person name="Oren A."/>
            <person name="Chaudhuri R.R."/>
            <person name="La Ragione R."/>
            <person name="Hildebrand F."/>
            <person name="Pallen M.J."/>
        </authorList>
    </citation>
    <scope>NUCLEOTIDE SEQUENCE</scope>
    <source>
        <strain evidence="19">35461</strain>
    </source>
</reference>
<protein>
    <recommendedName>
        <fullName evidence="6 15">tRNA (guanine-N(1)-)-methyltransferase</fullName>
        <ecNumber evidence="5 15">2.1.1.228</ecNumber>
    </recommendedName>
    <alternativeName>
        <fullName evidence="12 15">M1G-methyltransferase</fullName>
    </alternativeName>
    <alternativeName>
        <fullName evidence="13 15">tRNA [GM37] methyltransferase</fullName>
    </alternativeName>
</protein>
<dbReference type="EMBL" id="DVOR01000048">
    <property type="protein sequence ID" value="HIV08771.1"/>
    <property type="molecule type" value="Genomic_DNA"/>
</dbReference>
<dbReference type="HAMAP" id="MF_00605">
    <property type="entry name" value="TrmD"/>
    <property type="match status" value="1"/>
</dbReference>
<accession>A0A9D1T2A2</accession>
<reference evidence="19" key="1">
    <citation type="submission" date="2020-10" db="EMBL/GenBank/DDBJ databases">
        <authorList>
            <person name="Gilroy R."/>
        </authorList>
    </citation>
    <scope>NUCLEOTIDE SEQUENCE</scope>
    <source>
        <strain evidence="19">35461</strain>
    </source>
</reference>
<dbReference type="GO" id="GO:0005829">
    <property type="term" value="C:cytosol"/>
    <property type="evidence" value="ECO:0007669"/>
    <property type="project" value="TreeGrafter"/>
</dbReference>
<comment type="subunit">
    <text evidence="4 15 17">Homodimer.</text>
</comment>
<evidence type="ECO:0000256" key="11">
    <source>
        <dbReference type="ARBA" id="ARBA00022694"/>
    </source>
</evidence>
<comment type="subcellular location">
    <subcellularLocation>
        <location evidence="2 15 17">Cytoplasm</location>
    </subcellularLocation>
</comment>
<feature type="binding site" evidence="15 16">
    <location>
        <begin position="130"/>
        <end position="135"/>
    </location>
    <ligand>
        <name>S-adenosyl-L-methionine</name>
        <dbReference type="ChEBI" id="CHEBI:59789"/>
    </ligand>
</feature>
<evidence type="ECO:0000256" key="3">
    <source>
        <dbReference type="ARBA" id="ARBA00007630"/>
    </source>
</evidence>
<dbReference type="Gene3D" id="3.40.1280.10">
    <property type="match status" value="1"/>
</dbReference>
<dbReference type="PANTHER" id="PTHR46417:SF1">
    <property type="entry name" value="TRNA (GUANINE-N(1)-)-METHYLTRANSFERASE"/>
    <property type="match status" value="1"/>
</dbReference>
<dbReference type="NCBIfam" id="TIGR00088">
    <property type="entry name" value="trmD"/>
    <property type="match status" value="1"/>
</dbReference>
<dbReference type="EC" id="2.1.1.228" evidence="5 15"/>
<comment type="catalytic activity">
    <reaction evidence="14 15 17">
        <text>guanosine(37) in tRNA + S-adenosyl-L-methionine = N(1)-methylguanosine(37) in tRNA + S-adenosyl-L-homocysteine + H(+)</text>
        <dbReference type="Rhea" id="RHEA:36899"/>
        <dbReference type="Rhea" id="RHEA-COMP:10145"/>
        <dbReference type="Rhea" id="RHEA-COMP:10147"/>
        <dbReference type="ChEBI" id="CHEBI:15378"/>
        <dbReference type="ChEBI" id="CHEBI:57856"/>
        <dbReference type="ChEBI" id="CHEBI:59789"/>
        <dbReference type="ChEBI" id="CHEBI:73542"/>
        <dbReference type="ChEBI" id="CHEBI:74269"/>
        <dbReference type="EC" id="2.1.1.228"/>
    </reaction>
</comment>
<gene>
    <name evidence="15 19" type="primary">trmD</name>
    <name evidence="19" type="ORF">IAC79_01480</name>
</gene>
<dbReference type="InterPro" id="IPR016009">
    <property type="entry name" value="tRNA_MeTrfase_TRMD/TRM10"/>
</dbReference>
<evidence type="ECO:0000256" key="14">
    <source>
        <dbReference type="ARBA" id="ARBA00047783"/>
    </source>
</evidence>
<organism evidence="19 20">
    <name type="scientific">Candidatus Spyradenecus faecavium</name>
    <dbReference type="NCBI Taxonomy" id="2840947"/>
    <lineage>
        <taxon>Bacteria</taxon>
        <taxon>Pseudomonadati</taxon>
        <taxon>Lentisphaerota</taxon>
        <taxon>Lentisphaeria</taxon>
        <taxon>Lentisphaerales</taxon>
        <taxon>Lentisphaeraceae</taxon>
        <taxon>Lentisphaeraceae incertae sedis</taxon>
        <taxon>Candidatus Spyradenecus</taxon>
    </lineage>
</organism>
<comment type="similarity">
    <text evidence="3 15 17">Belongs to the RNA methyltransferase TrmD family.</text>
</comment>
<keyword evidence="7 15" id="KW-0963">Cytoplasm</keyword>
<dbReference type="FunFam" id="3.40.1280.10:FF:000001">
    <property type="entry name" value="tRNA (guanine-N(1)-)-methyltransferase"/>
    <property type="match status" value="1"/>
</dbReference>
<evidence type="ECO:0000256" key="17">
    <source>
        <dbReference type="RuleBase" id="RU003464"/>
    </source>
</evidence>
<dbReference type="Proteomes" id="UP000886845">
    <property type="component" value="Unassembled WGS sequence"/>
</dbReference>
<comment type="caution">
    <text evidence="19">The sequence shown here is derived from an EMBL/GenBank/DDBJ whole genome shotgun (WGS) entry which is preliminary data.</text>
</comment>
<dbReference type="InterPro" id="IPR029026">
    <property type="entry name" value="tRNA_m1G_MTases_N"/>
</dbReference>
<dbReference type="CDD" id="cd18080">
    <property type="entry name" value="TrmD-like"/>
    <property type="match status" value="1"/>
</dbReference>